<keyword evidence="1" id="KW-0472">Membrane</keyword>
<name>A0ABM8AJF2_9DEIO</name>
<proteinExistence type="predicted"/>
<evidence type="ECO:0000313" key="2">
    <source>
        <dbReference type="EMBL" id="BDP43929.1"/>
    </source>
</evidence>
<dbReference type="RefSeq" id="WP_264777763.1">
    <property type="nucleotide sequence ID" value="NZ_AP026561.1"/>
</dbReference>
<keyword evidence="1" id="KW-0812">Transmembrane</keyword>
<reference evidence="2" key="1">
    <citation type="submission" date="2022-07" db="EMBL/GenBank/DDBJ databases">
        <title>Complete Genome Sequence of the Radioresistant Bacterium Deinococcus aetherius ST0316, Isolated from the Air Dust collected in Lower Stratosphere above Japan.</title>
        <authorList>
            <person name="Satoh K."/>
            <person name="Hagiwara K."/>
            <person name="Katsumata K."/>
            <person name="Kubo A."/>
            <person name="Yokobori S."/>
            <person name="Yamagishi A."/>
            <person name="Oono Y."/>
            <person name="Narumi I."/>
        </authorList>
    </citation>
    <scope>NUCLEOTIDE SEQUENCE</scope>
    <source>
        <strain evidence="2">ST0316</strain>
        <plasmid evidence="2">pDAETH-1</plasmid>
    </source>
</reference>
<dbReference type="Proteomes" id="UP001064971">
    <property type="component" value="Plasmid pDAETH-1"/>
</dbReference>
<keyword evidence="3" id="KW-1185">Reference proteome</keyword>
<evidence type="ECO:0000256" key="1">
    <source>
        <dbReference type="SAM" id="Phobius"/>
    </source>
</evidence>
<sequence>MKRPDDPPDGPNTPPTWQNVVTLVLTFTAGLLVAGLVALLLVALFL</sequence>
<organism evidence="2 3">
    <name type="scientific">Deinococcus aetherius</name>
    <dbReference type="NCBI Taxonomy" id="200252"/>
    <lineage>
        <taxon>Bacteria</taxon>
        <taxon>Thermotogati</taxon>
        <taxon>Deinococcota</taxon>
        <taxon>Deinococci</taxon>
        <taxon>Deinococcales</taxon>
        <taxon>Deinococcaceae</taxon>
        <taxon>Deinococcus</taxon>
    </lineage>
</organism>
<keyword evidence="2" id="KW-0614">Plasmid</keyword>
<dbReference type="EMBL" id="AP026561">
    <property type="protein sequence ID" value="BDP43929.1"/>
    <property type="molecule type" value="Genomic_DNA"/>
</dbReference>
<keyword evidence="1" id="KW-1133">Transmembrane helix</keyword>
<evidence type="ECO:0000313" key="3">
    <source>
        <dbReference type="Proteomes" id="UP001064971"/>
    </source>
</evidence>
<gene>
    <name evidence="2" type="ORF">DAETH_38980</name>
</gene>
<accession>A0ABM8AJF2</accession>
<feature type="transmembrane region" description="Helical" evidence="1">
    <location>
        <begin position="20"/>
        <end position="45"/>
    </location>
</feature>
<protein>
    <submittedName>
        <fullName evidence="2">Uncharacterized protein</fullName>
    </submittedName>
</protein>
<geneLocation type="plasmid" evidence="2 3">
    <name>pDAETH-1</name>
</geneLocation>